<feature type="compositionally biased region" description="Polar residues" evidence="1">
    <location>
        <begin position="27"/>
        <end position="40"/>
    </location>
</feature>
<dbReference type="Proteomes" id="UP000789901">
    <property type="component" value="Unassembled WGS sequence"/>
</dbReference>
<sequence length="197" mass="22502">MQQQIQRFLEEYFENPKSSNKEIIESNKPSVSNGNRTTTLKGKGILQEKDKTESLDHHEDITKPAADLNESSRTMYSRNEHIKKLVKIPSATHRPDKKNIQPVDMQSVKGKNIINKWQTDNLQFDNNRSNIKENPFNYTGHTEPNRKSIMDLLCNIINRLEIIESNQKEAVCPIASNSCRGHFNETGGPSKYTYGAA</sequence>
<reference evidence="2 3" key="1">
    <citation type="submission" date="2021-06" db="EMBL/GenBank/DDBJ databases">
        <authorList>
            <person name="Kallberg Y."/>
            <person name="Tangrot J."/>
            <person name="Rosling A."/>
        </authorList>
    </citation>
    <scope>NUCLEOTIDE SEQUENCE [LARGE SCALE GENOMIC DNA]</scope>
    <source>
        <strain evidence="2 3">120-4 pot B 10/14</strain>
    </source>
</reference>
<evidence type="ECO:0000256" key="1">
    <source>
        <dbReference type="SAM" id="MobiDB-lite"/>
    </source>
</evidence>
<evidence type="ECO:0000313" key="3">
    <source>
        <dbReference type="Proteomes" id="UP000789901"/>
    </source>
</evidence>
<protein>
    <submittedName>
        <fullName evidence="2">10294_t:CDS:1</fullName>
    </submittedName>
</protein>
<organism evidence="2 3">
    <name type="scientific">Gigaspora margarita</name>
    <dbReference type="NCBI Taxonomy" id="4874"/>
    <lineage>
        <taxon>Eukaryota</taxon>
        <taxon>Fungi</taxon>
        <taxon>Fungi incertae sedis</taxon>
        <taxon>Mucoromycota</taxon>
        <taxon>Glomeromycotina</taxon>
        <taxon>Glomeromycetes</taxon>
        <taxon>Diversisporales</taxon>
        <taxon>Gigasporaceae</taxon>
        <taxon>Gigaspora</taxon>
    </lineage>
</organism>
<evidence type="ECO:0000313" key="2">
    <source>
        <dbReference type="EMBL" id="CAG8542077.1"/>
    </source>
</evidence>
<feature type="region of interest" description="Disordered" evidence="1">
    <location>
        <begin position="24"/>
        <end position="58"/>
    </location>
</feature>
<dbReference type="EMBL" id="CAJVQB010001592">
    <property type="protein sequence ID" value="CAG8542077.1"/>
    <property type="molecule type" value="Genomic_DNA"/>
</dbReference>
<feature type="compositionally biased region" description="Basic and acidic residues" evidence="1">
    <location>
        <begin position="46"/>
        <end position="58"/>
    </location>
</feature>
<proteinExistence type="predicted"/>
<gene>
    <name evidence="2" type="ORF">GMARGA_LOCUS4133</name>
</gene>
<accession>A0ABM8W735</accession>
<name>A0ABM8W735_GIGMA</name>
<comment type="caution">
    <text evidence="2">The sequence shown here is derived from an EMBL/GenBank/DDBJ whole genome shotgun (WGS) entry which is preliminary data.</text>
</comment>
<keyword evidence="3" id="KW-1185">Reference proteome</keyword>